<organism evidence="2 3">
    <name type="scientific">Aphanomyces stellatus</name>
    <dbReference type="NCBI Taxonomy" id="120398"/>
    <lineage>
        <taxon>Eukaryota</taxon>
        <taxon>Sar</taxon>
        <taxon>Stramenopiles</taxon>
        <taxon>Oomycota</taxon>
        <taxon>Saprolegniomycetes</taxon>
        <taxon>Saprolegniales</taxon>
        <taxon>Verrucalvaceae</taxon>
        <taxon>Aphanomyces</taxon>
    </lineage>
</organism>
<dbReference type="InterPro" id="IPR039367">
    <property type="entry name" value="Och1-like"/>
</dbReference>
<evidence type="ECO:0000313" key="2">
    <source>
        <dbReference type="EMBL" id="VFT91927.1"/>
    </source>
</evidence>
<dbReference type="PANTHER" id="PTHR31834:SF9">
    <property type="entry name" value="INITIATION-SPECIFIC ALPHA-1,6-MANNOSYLTRANSFERASE"/>
    <property type="match status" value="1"/>
</dbReference>
<dbReference type="OrthoDB" id="409543at2759"/>
<dbReference type="Proteomes" id="UP000332933">
    <property type="component" value="Unassembled WGS sequence"/>
</dbReference>
<dbReference type="GO" id="GO:0000009">
    <property type="term" value="F:alpha-1,6-mannosyltransferase activity"/>
    <property type="evidence" value="ECO:0007669"/>
    <property type="project" value="InterPro"/>
</dbReference>
<dbReference type="Pfam" id="PF04488">
    <property type="entry name" value="Gly_transf_sug"/>
    <property type="match status" value="1"/>
</dbReference>
<accession>A0A485L531</accession>
<gene>
    <name evidence="2" type="primary">Aste57867_15117</name>
    <name evidence="1" type="ORF">As57867_015061</name>
    <name evidence="2" type="ORF">ASTE57867_15117</name>
</gene>
<dbReference type="Gene3D" id="3.90.550.20">
    <property type="match status" value="1"/>
</dbReference>
<dbReference type="InterPro" id="IPR007577">
    <property type="entry name" value="GlycoTrfase_DXD_sugar-bd_CS"/>
</dbReference>
<protein>
    <submittedName>
        <fullName evidence="2">Aste57867_15117 protein</fullName>
    </submittedName>
</protein>
<proteinExistence type="predicted"/>
<sequence length="332" mass="37074">MMGEDRGVRNSMLVKIWPMAVAAGATLLVFLCYDNMLSHVLALPVAPRSHRSRGSTAIAHRNNLRSDGTRTSSLAATCRVQFVFAGPKYDYKDFPKLQSWVQYTDPQCAIEFVRTDHPFLRDLSADEKDVLQDSAFLPILQADLMKLLVLYYRGGLVTDLDTKPLVAFPHGWTGPDTELSTCDVVLGVEAHCYRDDCVGTLVRKGQIQNWAMWTRRRRSLFVRGLLDYVIDKFKSFPLPHDKGVVAVQEVAGSGPITDFVQFYGDFDRAFYKVPTDGGVGGSQLETNKFGILRIRKQNEEVCVVGPTWTGGLCFGADNCLLQHTWGGSWQSP</sequence>
<dbReference type="PANTHER" id="PTHR31834">
    <property type="entry name" value="INITIATION-SPECIFIC ALPHA-1,6-MANNOSYLTRANSFERASE"/>
    <property type="match status" value="1"/>
</dbReference>
<dbReference type="GO" id="GO:0000136">
    <property type="term" value="C:mannan polymerase complex"/>
    <property type="evidence" value="ECO:0007669"/>
    <property type="project" value="TreeGrafter"/>
</dbReference>
<evidence type="ECO:0000313" key="1">
    <source>
        <dbReference type="EMBL" id="KAF0693963.1"/>
    </source>
</evidence>
<reference evidence="1" key="2">
    <citation type="submission" date="2019-06" db="EMBL/GenBank/DDBJ databases">
        <title>Genomics analysis of Aphanomyces spp. identifies a new class of oomycete effector associated with host adaptation.</title>
        <authorList>
            <person name="Gaulin E."/>
        </authorList>
    </citation>
    <scope>NUCLEOTIDE SEQUENCE</scope>
    <source>
        <strain evidence="1">CBS 578.67</strain>
    </source>
</reference>
<dbReference type="EMBL" id="VJMH01005625">
    <property type="protein sequence ID" value="KAF0693963.1"/>
    <property type="molecule type" value="Genomic_DNA"/>
</dbReference>
<name>A0A485L531_9STRA</name>
<dbReference type="GO" id="GO:0006487">
    <property type="term" value="P:protein N-linked glycosylation"/>
    <property type="evidence" value="ECO:0007669"/>
    <property type="project" value="TreeGrafter"/>
</dbReference>
<keyword evidence="3" id="KW-1185">Reference proteome</keyword>
<evidence type="ECO:0000313" key="3">
    <source>
        <dbReference type="Proteomes" id="UP000332933"/>
    </source>
</evidence>
<dbReference type="AlphaFoldDB" id="A0A485L531"/>
<dbReference type="EMBL" id="CAADRA010005646">
    <property type="protein sequence ID" value="VFT91927.1"/>
    <property type="molecule type" value="Genomic_DNA"/>
</dbReference>
<reference evidence="2 3" key="1">
    <citation type="submission" date="2019-03" db="EMBL/GenBank/DDBJ databases">
        <authorList>
            <person name="Gaulin E."/>
            <person name="Dumas B."/>
        </authorList>
    </citation>
    <scope>NUCLEOTIDE SEQUENCE [LARGE SCALE GENOMIC DNA]</scope>
    <source>
        <strain evidence="2">CBS 568.67</strain>
    </source>
</reference>